<dbReference type="InterPro" id="IPR012341">
    <property type="entry name" value="6hp_glycosidase-like_sf"/>
</dbReference>
<dbReference type="GO" id="GO:0009277">
    <property type="term" value="C:fungal-type cell wall"/>
    <property type="evidence" value="ECO:0007669"/>
    <property type="project" value="TreeGrafter"/>
</dbReference>
<evidence type="ECO:0000256" key="1">
    <source>
        <dbReference type="ARBA" id="ARBA00001576"/>
    </source>
</evidence>
<dbReference type="AlphaFoldDB" id="A0A060SZV3"/>
<dbReference type="SUPFAM" id="SSF74650">
    <property type="entry name" value="Galactose mutarotase-like"/>
    <property type="match status" value="1"/>
</dbReference>
<dbReference type="InterPro" id="IPR008928">
    <property type="entry name" value="6-hairpin_glycosidase_sf"/>
</dbReference>
<dbReference type="GO" id="GO:0004555">
    <property type="term" value="F:alpha,alpha-trehalase activity"/>
    <property type="evidence" value="ECO:0007669"/>
    <property type="project" value="UniProtKB-EC"/>
</dbReference>
<dbReference type="SUPFAM" id="SSF49785">
    <property type="entry name" value="Galactose-binding domain-like"/>
    <property type="match status" value="1"/>
</dbReference>
<dbReference type="Gene3D" id="2.60.120.260">
    <property type="entry name" value="Galactose-binding domain-like"/>
    <property type="match status" value="1"/>
</dbReference>
<evidence type="ECO:0000313" key="9">
    <source>
        <dbReference type="EMBL" id="CDP34203.1"/>
    </source>
</evidence>
<keyword evidence="4" id="KW-0378">Hydrolase</keyword>
<evidence type="ECO:0000256" key="4">
    <source>
        <dbReference type="ARBA" id="ARBA00022801"/>
    </source>
</evidence>
<reference evidence="9" key="2">
    <citation type="submission" date="2014-06" db="EMBL/GenBank/DDBJ databases">
        <title>The complete genome of Blastobotrys (Arxula) adeninivorans LS3 - a yeast of biotechnological interest.</title>
        <authorList>
            <person name="Kunze G."/>
            <person name="Gaillardin C."/>
            <person name="Czernicka M."/>
            <person name="Durrens P."/>
            <person name="Martin T."/>
            <person name="Boer E."/>
            <person name="Gabaldon T."/>
            <person name="Cruz J."/>
            <person name="Talla E."/>
            <person name="Marck C."/>
            <person name="Goffeau A."/>
            <person name="Barbe V."/>
            <person name="Baret P."/>
            <person name="Baronian K."/>
            <person name="Beier S."/>
            <person name="Bleykasten C."/>
            <person name="Bode R."/>
            <person name="Casaregola S."/>
            <person name="Despons L."/>
            <person name="Fairhead C."/>
            <person name="Giersberg M."/>
            <person name="Gierski P."/>
            <person name="Hahnel U."/>
            <person name="Hartmann A."/>
            <person name="Jankowska D."/>
            <person name="Jubin C."/>
            <person name="Jung P."/>
            <person name="Lafontaine I."/>
            <person name="Leh-Louis V."/>
            <person name="Lemaire M."/>
            <person name="Marcet-Houben M."/>
            <person name="Mascher M."/>
            <person name="Morel G."/>
            <person name="Richard G.-F."/>
            <person name="Riechen J."/>
            <person name="Sacerdot C."/>
            <person name="Sarkar A."/>
            <person name="Savel G."/>
            <person name="Schacherer J."/>
            <person name="Sherman D."/>
            <person name="Straub M.-L."/>
            <person name="Stein N."/>
            <person name="Thierry A."/>
            <person name="Trautwein-Schult A."/>
            <person name="Westhof E."/>
            <person name="Worch S."/>
            <person name="Dujon B."/>
            <person name="Souciet J.-L."/>
            <person name="Wincker P."/>
            <person name="Scholz U."/>
            <person name="Neuveglise N."/>
        </authorList>
    </citation>
    <scope>NUCLEOTIDE SEQUENCE</scope>
    <source>
        <strain evidence="9">LS3</strain>
    </source>
</reference>
<evidence type="ECO:0000259" key="7">
    <source>
        <dbReference type="Pfam" id="PF03632"/>
    </source>
</evidence>
<name>A0A060SZV3_BLAAD</name>
<dbReference type="Pfam" id="PF03632">
    <property type="entry name" value="Glyco_hydro_65m"/>
    <property type="match status" value="1"/>
</dbReference>
<dbReference type="GO" id="GO:0030246">
    <property type="term" value="F:carbohydrate binding"/>
    <property type="evidence" value="ECO:0007669"/>
    <property type="project" value="InterPro"/>
</dbReference>
<dbReference type="Gene3D" id="2.70.98.40">
    <property type="entry name" value="Glycoside hydrolase, family 65, N-terminal domain"/>
    <property type="match status" value="1"/>
</dbReference>
<dbReference type="InterPro" id="IPR005195">
    <property type="entry name" value="Glyco_hydro_65_M"/>
</dbReference>
<evidence type="ECO:0000256" key="5">
    <source>
        <dbReference type="ARBA" id="ARBA00023180"/>
    </source>
</evidence>
<reference evidence="9" key="1">
    <citation type="submission" date="2014-02" db="EMBL/GenBank/DDBJ databases">
        <authorList>
            <person name="Genoscope - CEA"/>
        </authorList>
    </citation>
    <scope>NUCLEOTIDE SEQUENCE</scope>
    <source>
        <strain evidence="9">LS3</strain>
    </source>
</reference>
<feature type="domain" description="Glycoside hydrolase family 65 N-terminal" evidence="8">
    <location>
        <begin position="106"/>
        <end position="369"/>
    </location>
</feature>
<dbReference type="InterPro" id="IPR037018">
    <property type="entry name" value="GH65_N"/>
</dbReference>
<dbReference type="GO" id="GO:0005993">
    <property type="term" value="P:trehalose catabolic process"/>
    <property type="evidence" value="ECO:0007669"/>
    <property type="project" value="TreeGrafter"/>
</dbReference>
<evidence type="ECO:0000256" key="6">
    <source>
        <dbReference type="SAM" id="MobiDB-lite"/>
    </source>
</evidence>
<dbReference type="PhylomeDB" id="A0A060SZV3"/>
<accession>A0A060SZV3</accession>
<sequence length="1037" mass="114111">MTARSFGPLIVSVLILVTIALGSVASMKIPILSLAVGASMALAANSSSSGSGSGSDSDSLRYLPMPPPPSEFNQTSSYNPPDNKYDFYDSETWTLYTTKYRNNSFSIQPYVANGYIGARLPVEGSGFAYDHNETDPKGTPPVNGWPLFDYRFTGSYIAGFWDLQPNTTKTNFPELLKRGGESVISTVPVWTSLLVRDVKSNSSFAPLTGSRKDVKDYMQSLSLQNGIVHTNVTWESRDTTYSLNYTILAHRTRPSLGIVRLDIVADSDSDIEVSDILDGAGSMRTTFLDKDMASEPAIWTAVKPNGIRNVTAYEYSTLWFSNKTMVDLDKRNTSSLASKNESTVSQQVPVKLKKGETFTVIKYVGMVSTDAFPVDTFVVARQASTNASETEWSDLLDEHNQAWKEIWDDADIIVPGDEQLQISARSSIYHLLSNVRKGSEGHGLGDNSIAVGGLSSDSYAGLIFWDADLWMYPGLLAMYPEYATSINNYRTRLHHQAELNALNYTHPGALYPWTSARFGNCTGTGPCVDYQYHLNTDVALAHWNYYRSTNDTQWLKETGYPIIRDAADFFASYVVKNSSTHGDYYTFNLTDPDEYANHVNNGAYTNGGIVQLLQWATRASEIVGDSVPKNWSTIAEKMHIPENDTLDLTLEFDGMNGTAAIKQADIVLLTYPLEFNQTNSRATTNLDYYAGRQSADGPAMTYAIFAIDKAELATQGCGAYSYLAYAHQPYIRRPFYQFSEQQLDNATINGGTNPAFPFLTGHGGYLQTFTHGFTGFRPREDSLYLDPSLPPQLKDGYMLKGLKFQGGVFDVNVTLTNTTITRRPNKIESLSMSKDNVTSGPITVQIGSRNEKAGNFSLRVNDTLTIPTYRSDKNSTLFEGNVAQCVPVGSKEPWTSGHFPFSANDGDNSTFWQPFNGSESSITVDLGSSQSFSSLYFLWGANPPKSLSVGIPQGFHGSNVSQAENVSKVHWIVSNHSISLSNPWKNGTNMSEIVMRPGNDTSLRLNSTFNARFVEIAISGSHEGMGVGGHLTEVSIA</sequence>
<dbReference type="Pfam" id="PF03636">
    <property type="entry name" value="Glyco_hydro_65N"/>
    <property type="match status" value="1"/>
</dbReference>
<evidence type="ECO:0000259" key="8">
    <source>
        <dbReference type="Pfam" id="PF03636"/>
    </source>
</evidence>
<feature type="domain" description="Glycoside hydrolase family 65 central catalytic" evidence="7">
    <location>
        <begin position="427"/>
        <end position="654"/>
    </location>
</feature>
<gene>
    <name evidence="9" type="ORF">GNLVRS02_ARAD1C07040g</name>
</gene>
<dbReference type="EC" id="3.2.1.28" evidence="3"/>
<evidence type="ECO:0000256" key="3">
    <source>
        <dbReference type="ARBA" id="ARBA00012757"/>
    </source>
</evidence>
<evidence type="ECO:0000256" key="2">
    <source>
        <dbReference type="ARBA" id="ARBA00006768"/>
    </source>
</evidence>
<dbReference type="FunFam" id="1.50.10.10:FF:000032">
    <property type="entry name" value="Vacuolar acid trehalase"/>
    <property type="match status" value="1"/>
</dbReference>
<feature type="compositionally biased region" description="Low complexity" evidence="6">
    <location>
        <begin position="46"/>
        <end position="57"/>
    </location>
</feature>
<dbReference type="PANTHER" id="PTHR11051">
    <property type="entry name" value="GLYCOSYL HYDROLASE-RELATED"/>
    <property type="match status" value="1"/>
</dbReference>
<dbReference type="SUPFAM" id="SSF48208">
    <property type="entry name" value="Six-hairpin glycosidases"/>
    <property type="match status" value="1"/>
</dbReference>
<dbReference type="Gene3D" id="1.50.10.10">
    <property type="match status" value="1"/>
</dbReference>
<feature type="region of interest" description="Disordered" evidence="6">
    <location>
        <begin position="46"/>
        <end position="82"/>
    </location>
</feature>
<dbReference type="InterPro" id="IPR005196">
    <property type="entry name" value="Glyco_hydro_65_N"/>
</dbReference>
<keyword evidence="5" id="KW-0325">Glycoprotein</keyword>
<comment type="similarity">
    <text evidence="2">Belongs to the glycosyl hydrolase 65 family.</text>
</comment>
<dbReference type="Gene3D" id="2.60.420.10">
    <property type="entry name" value="Maltose phosphorylase, domain 3"/>
    <property type="match status" value="1"/>
</dbReference>
<dbReference type="EMBL" id="HG937693">
    <property type="protein sequence ID" value="CDP34203.1"/>
    <property type="molecule type" value="Genomic_DNA"/>
</dbReference>
<feature type="compositionally biased region" description="Polar residues" evidence="6">
    <location>
        <begin position="71"/>
        <end position="80"/>
    </location>
</feature>
<protein>
    <recommendedName>
        <fullName evidence="3">alpha,alpha-trehalase</fullName>
        <ecNumber evidence="3">3.2.1.28</ecNumber>
    </recommendedName>
</protein>
<dbReference type="InterPro" id="IPR011013">
    <property type="entry name" value="Gal_mutarotase_sf_dom"/>
</dbReference>
<proteinExistence type="inferred from homology"/>
<comment type="catalytic activity">
    <reaction evidence="1">
        <text>alpha,alpha-trehalose + H2O = alpha-D-glucose + beta-D-glucose</text>
        <dbReference type="Rhea" id="RHEA:32675"/>
        <dbReference type="ChEBI" id="CHEBI:15377"/>
        <dbReference type="ChEBI" id="CHEBI:15903"/>
        <dbReference type="ChEBI" id="CHEBI:16551"/>
        <dbReference type="ChEBI" id="CHEBI:17925"/>
        <dbReference type="EC" id="3.2.1.28"/>
    </reaction>
</comment>
<organism evidence="9">
    <name type="scientific">Blastobotrys adeninivorans</name>
    <name type="common">Yeast</name>
    <name type="synonym">Arxula adeninivorans</name>
    <dbReference type="NCBI Taxonomy" id="409370"/>
    <lineage>
        <taxon>Eukaryota</taxon>
        <taxon>Fungi</taxon>
        <taxon>Dikarya</taxon>
        <taxon>Ascomycota</taxon>
        <taxon>Saccharomycotina</taxon>
        <taxon>Dipodascomycetes</taxon>
        <taxon>Dipodascales</taxon>
        <taxon>Trichomonascaceae</taxon>
        <taxon>Blastobotrys</taxon>
    </lineage>
</organism>
<dbReference type="PANTHER" id="PTHR11051:SF8">
    <property type="entry name" value="PROTEIN-GLUCOSYLGALACTOSYLHYDROXYLYSINE GLUCOSIDASE"/>
    <property type="match status" value="1"/>
</dbReference>
<dbReference type="InterPro" id="IPR008979">
    <property type="entry name" value="Galactose-bd-like_sf"/>
</dbReference>